<evidence type="ECO:0000313" key="3">
    <source>
        <dbReference type="Proteomes" id="UP000523007"/>
    </source>
</evidence>
<accession>A0A7W7RCE3</accession>
<organism evidence="2 3">
    <name type="scientific">Lipingzhangella halophila</name>
    <dbReference type="NCBI Taxonomy" id="1783352"/>
    <lineage>
        <taxon>Bacteria</taxon>
        <taxon>Bacillati</taxon>
        <taxon>Actinomycetota</taxon>
        <taxon>Actinomycetes</taxon>
        <taxon>Streptosporangiales</taxon>
        <taxon>Nocardiopsidaceae</taxon>
        <taxon>Lipingzhangella</taxon>
    </lineage>
</organism>
<protein>
    <recommendedName>
        <fullName evidence="1">DUF5753 domain-containing protein</fullName>
    </recommendedName>
</protein>
<dbReference type="RefSeq" id="WP_184573611.1">
    <property type="nucleotide sequence ID" value="NZ_JACHJT010000001.1"/>
</dbReference>
<sequence>MDAAAVGGRLSTHYTMIGKLERVDRIPHREQVEELDTALEAGGVLSRLWKELTNQRHVPSWFRDALALEQQATGIRAYEAIRIPGLSQTADYARSMIREGRITARPEEIDRVVETRTNRLPTIRRNHVALWFVAKEPALPDVVGDETVMREQLRHNLSLVEDGAIRVQILPAVRASIGMREPFRVMGLSAPPGTVRRGSCRCRCRSGRRSWPASSATACSSLSLRQDSFAPMSARPLAASSRIS</sequence>
<name>A0A7W7RCE3_9ACTN</name>
<gene>
    <name evidence="2" type="ORF">F4561_000090</name>
</gene>
<proteinExistence type="predicted"/>
<feature type="domain" description="DUF5753" evidence="1">
    <location>
        <begin position="62"/>
        <end position="192"/>
    </location>
</feature>
<dbReference type="AlphaFoldDB" id="A0A7W7RCE3"/>
<evidence type="ECO:0000259" key="1">
    <source>
        <dbReference type="Pfam" id="PF19054"/>
    </source>
</evidence>
<dbReference type="Proteomes" id="UP000523007">
    <property type="component" value="Unassembled WGS sequence"/>
</dbReference>
<reference evidence="2 3" key="1">
    <citation type="submission" date="2020-08" db="EMBL/GenBank/DDBJ databases">
        <title>Sequencing the genomes of 1000 actinobacteria strains.</title>
        <authorList>
            <person name="Klenk H.-P."/>
        </authorList>
    </citation>
    <scope>NUCLEOTIDE SEQUENCE [LARGE SCALE GENOMIC DNA]</scope>
    <source>
        <strain evidence="2 3">DSM 102030</strain>
    </source>
</reference>
<dbReference type="InterPro" id="IPR043917">
    <property type="entry name" value="DUF5753"/>
</dbReference>
<comment type="caution">
    <text evidence="2">The sequence shown here is derived from an EMBL/GenBank/DDBJ whole genome shotgun (WGS) entry which is preliminary data.</text>
</comment>
<evidence type="ECO:0000313" key="2">
    <source>
        <dbReference type="EMBL" id="MBB4929270.1"/>
    </source>
</evidence>
<dbReference type="EMBL" id="JACHJT010000001">
    <property type="protein sequence ID" value="MBB4929270.1"/>
    <property type="molecule type" value="Genomic_DNA"/>
</dbReference>
<dbReference type="Pfam" id="PF19054">
    <property type="entry name" value="DUF5753"/>
    <property type="match status" value="1"/>
</dbReference>
<keyword evidence="3" id="KW-1185">Reference proteome</keyword>